<evidence type="ECO:0000256" key="2">
    <source>
        <dbReference type="ARBA" id="ARBA00023125"/>
    </source>
</evidence>
<evidence type="ECO:0000256" key="1">
    <source>
        <dbReference type="ARBA" id="ARBA00008857"/>
    </source>
</evidence>
<dbReference type="InterPro" id="IPR011010">
    <property type="entry name" value="DNA_brk_join_enz"/>
</dbReference>
<dbReference type="InterPro" id="IPR013762">
    <property type="entry name" value="Integrase-like_cat_sf"/>
</dbReference>
<evidence type="ECO:0000313" key="8">
    <source>
        <dbReference type="EMBL" id="PWV97395.1"/>
    </source>
</evidence>
<dbReference type="InterPro" id="IPR010998">
    <property type="entry name" value="Integrase_recombinase_N"/>
</dbReference>
<dbReference type="PANTHER" id="PTHR30349">
    <property type="entry name" value="PHAGE INTEGRASE-RELATED"/>
    <property type="match status" value="1"/>
</dbReference>
<dbReference type="Gene3D" id="1.10.150.130">
    <property type="match status" value="1"/>
</dbReference>
<dbReference type="InterPro" id="IPR050090">
    <property type="entry name" value="Tyrosine_recombinase_XerCD"/>
</dbReference>
<dbReference type="Pfam" id="PF00589">
    <property type="entry name" value="Phage_integrase"/>
    <property type="match status" value="1"/>
</dbReference>
<keyword evidence="3" id="KW-0233">DNA recombination</keyword>
<dbReference type="Proteomes" id="UP000246635">
    <property type="component" value="Unassembled WGS sequence"/>
</dbReference>
<gene>
    <name evidence="8" type="ORF">DFQ01_12138</name>
</gene>
<feature type="region of interest" description="Disordered" evidence="5">
    <location>
        <begin position="1"/>
        <end position="20"/>
    </location>
</feature>
<dbReference type="EMBL" id="QGTQ01000021">
    <property type="protein sequence ID" value="PWV97395.1"/>
    <property type="molecule type" value="Genomic_DNA"/>
</dbReference>
<comment type="caution">
    <text evidence="8">The sequence shown here is derived from an EMBL/GenBank/DDBJ whole genome shotgun (WGS) entry which is preliminary data.</text>
</comment>
<evidence type="ECO:0000256" key="4">
    <source>
        <dbReference type="PROSITE-ProRule" id="PRU01248"/>
    </source>
</evidence>
<dbReference type="PANTHER" id="PTHR30349:SF41">
    <property type="entry name" value="INTEGRASE_RECOMBINASE PROTEIN MJ0367-RELATED"/>
    <property type="match status" value="1"/>
</dbReference>
<dbReference type="InterPro" id="IPR002104">
    <property type="entry name" value="Integrase_catalytic"/>
</dbReference>
<dbReference type="InterPro" id="IPR044068">
    <property type="entry name" value="CB"/>
</dbReference>
<dbReference type="RefSeq" id="WP_174812913.1">
    <property type="nucleotide sequence ID" value="NZ_CP054613.1"/>
</dbReference>
<feature type="domain" description="Tyr recombinase" evidence="6">
    <location>
        <begin position="149"/>
        <end position="333"/>
    </location>
</feature>
<comment type="similarity">
    <text evidence="1">Belongs to the 'phage' integrase family.</text>
</comment>
<evidence type="ECO:0000259" key="6">
    <source>
        <dbReference type="PROSITE" id="PS51898"/>
    </source>
</evidence>
<sequence length="353" mass="40739">MSNDPRKGKPSVRGKRNAAPTSLKSTIGLDEAFELFFNAKKAEGIRESTLTKEYIPNWRYFRNWLSTAYPHAGLVDISASVIREYVNRISTRSKFEDAPHRLQESITLSPYTVALRLRTLRTIFNFLSRENIIPDSPVTTIKQPRFDEEDKETFTDEQLRKLLAAPDRDTFAGLRDHTLMLVLADSGLRIQEALRLTTEYLDVKARCFHLPAWMNKNRKPRIVPISSEVLREVTALLTENKMHFDTEYLFISNYGDPLKADHFRKRLKVHAKTAGIDKVCNIHPHAFRAYFCTNFLLGGGDLFSLQRIVAHSSIETTRRYMRVNDENIRQQHANFSPITKLGMTRIGRIRGKQ</sequence>
<dbReference type="Gene3D" id="1.10.443.10">
    <property type="entry name" value="Intergrase catalytic core"/>
    <property type="match status" value="1"/>
</dbReference>
<evidence type="ECO:0000259" key="7">
    <source>
        <dbReference type="PROSITE" id="PS51900"/>
    </source>
</evidence>
<dbReference type="GO" id="GO:0006310">
    <property type="term" value="P:DNA recombination"/>
    <property type="evidence" value="ECO:0007669"/>
    <property type="project" value="UniProtKB-KW"/>
</dbReference>
<dbReference type="PROSITE" id="PS51900">
    <property type="entry name" value="CB"/>
    <property type="match status" value="1"/>
</dbReference>
<dbReference type="PROSITE" id="PS51898">
    <property type="entry name" value="TYR_RECOMBINASE"/>
    <property type="match status" value="1"/>
</dbReference>
<dbReference type="GO" id="GO:0003677">
    <property type="term" value="F:DNA binding"/>
    <property type="evidence" value="ECO:0007669"/>
    <property type="project" value="UniProtKB-UniRule"/>
</dbReference>
<evidence type="ECO:0000313" key="9">
    <source>
        <dbReference type="Proteomes" id="UP000246635"/>
    </source>
</evidence>
<organism evidence="8 9">
    <name type="scientific">Paenibacillus cellulosilyticus</name>
    <dbReference type="NCBI Taxonomy" id="375489"/>
    <lineage>
        <taxon>Bacteria</taxon>
        <taxon>Bacillati</taxon>
        <taxon>Bacillota</taxon>
        <taxon>Bacilli</taxon>
        <taxon>Bacillales</taxon>
        <taxon>Paenibacillaceae</taxon>
        <taxon>Paenibacillus</taxon>
    </lineage>
</organism>
<evidence type="ECO:0000256" key="3">
    <source>
        <dbReference type="ARBA" id="ARBA00023172"/>
    </source>
</evidence>
<name>A0A2V2YNY8_9BACL</name>
<keyword evidence="9" id="KW-1185">Reference proteome</keyword>
<accession>A0A2V2YNY8</accession>
<dbReference type="GO" id="GO:0015074">
    <property type="term" value="P:DNA integration"/>
    <property type="evidence" value="ECO:0007669"/>
    <property type="project" value="InterPro"/>
</dbReference>
<reference evidence="8 9" key="1">
    <citation type="submission" date="2018-05" db="EMBL/GenBank/DDBJ databases">
        <title>Genomic Encyclopedia of Type Strains, Phase III (KMG-III): the genomes of soil and plant-associated and newly described type strains.</title>
        <authorList>
            <person name="Whitman W."/>
        </authorList>
    </citation>
    <scope>NUCLEOTIDE SEQUENCE [LARGE SCALE GENOMIC DNA]</scope>
    <source>
        <strain evidence="8 9">CECT 5696</strain>
    </source>
</reference>
<keyword evidence="2 4" id="KW-0238">DNA-binding</keyword>
<dbReference type="SUPFAM" id="SSF56349">
    <property type="entry name" value="DNA breaking-rejoining enzymes"/>
    <property type="match status" value="1"/>
</dbReference>
<dbReference type="AlphaFoldDB" id="A0A2V2YNY8"/>
<proteinExistence type="inferred from homology"/>
<feature type="domain" description="Core-binding (CB)" evidence="7">
    <location>
        <begin position="27"/>
        <end position="128"/>
    </location>
</feature>
<protein>
    <submittedName>
        <fullName evidence="8">Integrase/recombinase XerD</fullName>
    </submittedName>
</protein>
<evidence type="ECO:0000256" key="5">
    <source>
        <dbReference type="SAM" id="MobiDB-lite"/>
    </source>
</evidence>